<comment type="similarity">
    <text evidence="10">Belongs to the NnrE/AIBP family.</text>
</comment>
<dbReference type="PANTHER" id="PTHR13232:SF10">
    <property type="entry name" value="NAD(P)H-HYDRATE EPIMERASE"/>
    <property type="match status" value="1"/>
</dbReference>
<feature type="domain" description="YjeF N-terminal" evidence="11">
    <location>
        <begin position="14"/>
        <end position="238"/>
    </location>
</feature>
<dbReference type="KEGG" id="rml:FF011L_11630"/>
<dbReference type="HAMAP" id="MF_01966">
    <property type="entry name" value="NADHX_epimerase"/>
    <property type="match status" value="1"/>
</dbReference>
<comment type="caution">
    <text evidence="10">Lacks conserved residue(s) required for the propagation of feature annotation.</text>
</comment>
<evidence type="ECO:0000313" key="12">
    <source>
        <dbReference type="EMBL" id="QDS92420.1"/>
    </source>
</evidence>
<dbReference type="EC" id="5.1.99.6" evidence="3 10"/>
<evidence type="ECO:0000256" key="2">
    <source>
        <dbReference type="ARBA" id="ARBA00000909"/>
    </source>
</evidence>
<feature type="binding site" evidence="10">
    <location>
        <position position="78"/>
    </location>
    <ligand>
        <name>K(+)</name>
        <dbReference type="ChEBI" id="CHEBI:29103"/>
    </ligand>
</feature>
<dbReference type="GO" id="GO:0052856">
    <property type="term" value="F:NAD(P)HX epimerase activity"/>
    <property type="evidence" value="ECO:0007669"/>
    <property type="project" value="UniProtKB-UniRule"/>
</dbReference>
<dbReference type="PROSITE" id="PS51385">
    <property type="entry name" value="YJEF_N"/>
    <property type="match status" value="1"/>
</dbReference>
<reference evidence="12 13" key="1">
    <citation type="submission" date="2019-02" db="EMBL/GenBank/DDBJ databases">
        <title>Deep-cultivation of Planctomycetes and their phenomic and genomic characterization uncovers novel biology.</title>
        <authorList>
            <person name="Wiegand S."/>
            <person name="Jogler M."/>
            <person name="Boedeker C."/>
            <person name="Pinto D."/>
            <person name="Vollmers J."/>
            <person name="Rivas-Marin E."/>
            <person name="Kohn T."/>
            <person name="Peeters S.H."/>
            <person name="Heuer A."/>
            <person name="Rast P."/>
            <person name="Oberbeckmann S."/>
            <person name="Bunk B."/>
            <person name="Jeske O."/>
            <person name="Meyerdierks A."/>
            <person name="Storesund J.E."/>
            <person name="Kallscheuer N."/>
            <person name="Luecker S."/>
            <person name="Lage O.M."/>
            <person name="Pohl T."/>
            <person name="Merkel B.J."/>
            <person name="Hornburger P."/>
            <person name="Mueller R.-W."/>
            <person name="Bruemmer F."/>
            <person name="Labrenz M."/>
            <person name="Spormann A.M."/>
            <person name="Op den Camp H."/>
            <person name="Overmann J."/>
            <person name="Amann R."/>
            <person name="Jetten M.S.M."/>
            <person name="Mascher T."/>
            <person name="Medema M.H."/>
            <person name="Devos D.P."/>
            <person name="Kaster A.-K."/>
            <person name="Ovreas L."/>
            <person name="Rohde M."/>
            <person name="Galperin M.Y."/>
            <person name="Jogler C."/>
        </authorList>
    </citation>
    <scope>NUCLEOTIDE SEQUENCE [LARGE SCALE GENOMIC DNA]</scope>
    <source>
        <strain evidence="12 13">FF011L</strain>
    </source>
</reference>
<dbReference type="Proteomes" id="UP000320672">
    <property type="component" value="Chromosome"/>
</dbReference>
<evidence type="ECO:0000256" key="10">
    <source>
        <dbReference type="HAMAP-Rule" id="MF_01966"/>
    </source>
</evidence>
<accession>A0A517MC05</accession>
<dbReference type="NCBIfam" id="TIGR00197">
    <property type="entry name" value="yjeF_nterm"/>
    <property type="match status" value="1"/>
</dbReference>
<keyword evidence="9 10" id="KW-0413">Isomerase</keyword>
<evidence type="ECO:0000256" key="4">
    <source>
        <dbReference type="ARBA" id="ARBA00022723"/>
    </source>
</evidence>
<feature type="binding site" evidence="10">
    <location>
        <position position="184"/>
    </location>
    <ligand>
        <name>K(+)</name>
        <dbReference type="ChEBI" id="CHEBI:29103"/>
    </ligand>
</feature>
<keyword evidence="8 10" id="KW-0520">NAD</keyword>
<dbReference type="EMBL" id="CP036262">
    <property type="protein sequence ID" value="QDS92420.1"/>
    <property type="molecule type" value="Genomic_DNA"/>
</dbReference>
<sequence>MQYSSFEALDVETIRSIDRIAMERYKMSGLVLMENAGRGAAEYIDRWLAAKRDPFGDSPSELKRMTGETVVLCGAGNNAGDGYVVARHLQTMGHTVEIFQLADPEKLTGDAAANWEIAQLADIPTTVLLTPDQIPAELSARDASCVVDAMVGTGANGPLREPYASAVEVANQLPALRVALDIPSGLDANSGKADGICFLAERTITFVAAKTGFLQPSAKRWLGEVVVVPIGVPQKLLDAVCGTDKAN</sequence>
<feature type="binding site" evidence="10">
    <location>
        <position position="148"/>
    </location>
    <ligand>
        <name>K(+)</name>
        <dbReference type="ChEBI" id="CHEBI:29103"/>
    </ligand>
</feature>
<dbReference type="RefSeq" id="WP_145350676.1">
    <property type="nucleotide sequence ID" value="NZ_CP036262.1"/>
</dbReference>
<organism evidence="12 13">
    <name type="scientific">Roseimaritima multifibrata</name>
    <dbReference type="NCBI Taxonomy" id="1930274"/>
    <lineage>
        <taxon>Bacteria</taxon>
        <taxon>Pseudomonadati</taxon>
        <taxon>Planctomycetota</taxon>
        <taxon>Planctomycetia</taxon>
        <taxon>Pirellulales</taxon>
        <taxon>Pirellulaceae</taxon>
        <taxon>Roseimaritima</taxon>
    </lineage>
</organism>
<dbReference type="PANTHER" id="PTHR13232">
    <property type="entry name" value="NAD(P)H-HYDRATE EPIMERASE"/>
    <property type="match status" value="1"/>
</dbReference>
<dbReference type="Gene3D" id="3.40.50.10260">
    <property type="entry name" value="YjeF N-terminal domain"/>
    <property type="match status" value="1"/>
</dbReference>
<evidence type="ECO:0000256" key="1">
    <source>
        <dbReference type="ARBA" id="ARBA00000013"/>
    </source>
</evidence>
<keyword evidence="6 10" id="KW-0521">NADP</keyword>
<gene>
    <name evidence="12" type="primary">nnr_1</name>
    <name evidence="10" type="synonym">nnrE</name>
    <name evidence="12" type="ORF">FF011L_11630</name>
</gene>
<comment type="catalytic activity">
    <reaction evidence="1 10">
        <text>(6R)-NADHX = (6S)-NADHX</text>
        <dbReference type="Rhea" id="RHEA:32215"/>
        <dbReference type="ChEBI" id="CHEBI:64074"/>
        <dbReference type="ChEBI" id="CHEBI:64075"/>
        <dbReference type="EC" id="5.1.99.6"/>
    </reaction>
</comment>
<keyword evidence="5 10" id="KW-0547">Nucleotide-binding</keyword>
<keyword evidence="4 10" id="KW-0479">Metal-binding</keyword>
<feature type="binding site" evidence="10">
    <location>
        <position position="181"/>
    </location>
    <ligand>
        <name>(6S)-NADPHX</name>
        <dbReference type="ChEBI" id="CHEBI:64076"/>
    </ligand>
</feature>
<evidence type="ECO:0000256" key="3">
    <source>
        <dbReference type="ARBA" id="ARBA00012228"/>
    </source>
</evidence>
<evidence type="ECO:0000256" key="8">
    <source>
        <dbReference type="ARBA" id="ARBA00023027"/>
    </source>
</evidence>
<protein>
    <recommendedName>
        <fullName evidence="3 10">NAD(P)H-hydrate epimerase</fullName>
        <ecNumber evidence="3 10">5.1.99.6</ecNumber>
    </recommendedName>
    <alternativeName>
        <fullName evidence="10">NAD(P)HX epimerase</fullName>
    </alternativeName>
</protein>
<dbReference type="OrthoDB" id="9806925at2"/>
<name>A0A517MC05_9BACT</name>
<dbReference type="InterPro" id="IPR032976">
    <property type="entry name" value="YJEFN_prot_NAXE-like"/>
</dbReference>
<keyword evidence="13" id="KW-1185">Reference proteome</keyword>
<evidence type="ECO:0000256" key="7">
    <source>
        <dbReference type="ARBA" id="ARBA00022958"/>
    </source>
</evidence>
<dbReference type="GO" id="GO:0046872">
    <property type="term" value="F:metal ion binding"/>
    <property type="evidence" value="ECO:0007669"/>
    <property type="project" value="UniProtKB-KW"/>
</dbReference>
<dbReference type="AlphaFoldDB" id="A0A517MC05"/>
<evidence type="ECO:0000256" key="9">
    <source>
        <dbReference type="ARBA" id="ARBA00023235"/>
    </source>
</evidence>
<dbReference type="InterPro" id="IPR036652">
    <property type="entry name" value="YjeF_N_dom_sf"/>
</dbReference>
<proteinExistence type="inferred from homology"/>
<comment type="cofactor">
    <cofactor evidence="10">
        <name>K(+)</name>
        <dbReference type="ChEBI" id="CHEBI:29103"/>
    </cofactor>
    <text evidence="10">Binds 1 potassium ion per subunit.</text>
</comment>
<evidence type="ECO:0000256" key="6">
    <source>
        <dbReference type="ARBA" id="ARBA00022857"/>
    </source>
</evidence>
<comment type="function">
    <text evidence="10">Catalyzes the epimerization of the S- and R-forms of NAD(P)HX, a damaged form of NAD(P)H that is a result of enzymatic or heat-dependent hydration. This is a prerequisite for the S-specific NAD(P)H-hydrate dehydratase to allow the repair of both epimers of NAD(P)HX.</text>
</comment>
<dbReference type="GO" id="GO:0000166">
    <property type="term" value="F:nucleotide binding"/>
    <property type="evidence" value="ECO:0007669"/>
    <property type="project" value="UniProtKB-KW"/>
</dbReference>
<dbReference type="Pfam" id="PF03853">
    <property type="entry name" value="YjeF_N"/>
    <property type="match status" value="1"/>
</dbReference>
<keyword evidence="7 10" id="KW-0630">Potassium</keyword>
<evidence type="ECO:0000313" key="13">
    <source>
        <dbReference type="Proteomes" id="UP000320672"/>
    </source>
</evidence>
<feature type="binding site" evidence="10">
    <location>
        <begin position="152"/>
        <end position="158"/>
    </location>
    <ligand>
        <name>(6S)-NADPHX</name>
        <dbReference type="ChEBI" id="CHEBI:64076"/>
    </ligand>
</feature>
<dbReference type="InterPro" id="IPR004443">
    <property type="entry name" value="YjeF_N_dom"/>
</dbReference>
<evidence type="ECO:0000256" key="5">
    <source>
        <dbReference type="ARBA" id="ARBA00022741"/>
    </source>
</evidence>
<evidence type="ECO:0000259" key="11">
    <source>
        <dbReference type="PROSITE" id="PS51385"/>
    </source>
</evidence>
<comment type="catalytic activity">
    <reaction evidence="2 10">
        <text>(6R)-NADPHX = (6S)-NADPHX</text>
        <dbReference type="Rhea" id="RHEA:32227"/>
        <dbReference type="ChEBI" id="CHEBI:64076"/>
        <dbReference type="ChEBI" id="CHEBI:64077"/>
        <dbReference type="EC" id="5.1.99.6"/>
    </reaction>
</comment>
<feature type="binding site" evidence="10">
    <location>
        <position position="163"/>
    </location>
    <ligand>
        <name>(6S)-NADPHX</name>
        <dbReference type="ChEBI" id="CHEBI:64076"/>
    </ligand>
</feature>
<dbReference type="SUPFAM" id="SSF64153">
    <property type="entry name" value="YjeF N-terminal domain-like"/>
    <property type="match status" value="1"/>
</dbReference>